<keyword evidence="3" id="KW-1185">Reference proteome</keyword>
<feature type="transmembrane region" description="Helical" evidence="1">
    <location>
        <begin position="244"/>
        <end position="263"/>
    </location>
</feature>
<feature type="transmembrane region" description="Helical" evidence="1">
    <location>
        <begin position="131"/>
        <end position="148"/>
    </location>
</feature>
<feature type="transmembrane region" description="Helical" evidence="1">
    <location>
        <begin position="107"/>
        <end position="125"/>
    </location>
</feature>
<dbReference type="RefSeq" id="WP_013461295.1">
    <property type="nucleotide sequence ID" value="NC_014762.1"/>
</dbReference>
<reference evidence="2 3" key="1">
    <citation type="journal article" date="2012" name="Stand. Genomic Sci.">
        <title>Complete genome sequence of the sulfur compounds oxidizing chemolithoautotroph Sulfuricurvum kujiense type strain (YK-1(T)).</title>
        <authorList>
            <person name="Han C."/>
            <person name="Kotsyurbenko O."/>
            <person name="Chertkov O."/>
            <person name="Held B."/>
            <person name="Lapidus A."/>
            <person name="Nolan M."/>
            <person name="Lucas S."/>
            <person name="Hammon N."/>
            <person name="Deshpande S."/>
            <person name="Cheng J.F."/>
            <person name="Tapia R."/>
            <person name="Goodwin L.A."/>
            <person name="Pitluck S."/>
            <person name="Liolios K."/>
            <person name="Pagani I."/>
            <person name="Ivanova N."/>
            <person name="Mavromatis K."/>
            <person name="Mikhailova N."/>
            <person name="Pati A."/>
            <person name="Chen A."/>
            <person name="Palaniappan K."/>
            <person name="Land M."/>
            <person name="Hauser L."/>
            <person name="Chang Y.J."/>
            <person name="Jeffries C.D."/>
            <person name="Brambilla E.M."/>
            <person name="Rohde M."/>
            <person name="Spring S."/>
            <person name="Sikorski J."/>
            <person name="Goker M."/>
            <person name="Woyke T."/>
            <person name="Bristow J."/>
            <person name="Eisen J.A."/>
            <person name="Markowitz V."/>
            <person name="Hugenholtz P."/>
            <person name="Kyrpides N.C."/>
            <person name="Klenk H.P."/>
            <person name="Detter J.C."/>
        </authorList>
    </citation>
    <scope>NUCLEOTIDE SEQUENCE [LARGE SCALE GENOMIC DNA]</scope>
    <source>
        <strain evidence="3">ATCC BAA-921 / DSM 16994 / JCM 11577 / YK-1</strain>
    </source>
</reference>
<dbReference type="KEGG" id="sku:Sulku_2439"/>
<feature type="transmembrane region" description="Helical" evidence="1">
    <location>
        <begin position="223"/>
        <end position="238"/>
    </location>
</feature>
<organism evidence="2 3">
    <name type="scientific">Sulfuricurvum kujiense (strain ATCC BAA-921 / DSM 16994 / JCM 11577 / YK-1)</name>
    <dbReference type="NCBI Taxonomy" id="709032"/>
    <lineage>
        <taxon>Bacteria</taxon>
        <taxon>Pseudomonadati</taxon>
        <taxon>Campylobacterota</taxon>
        <taxon>Epsilonproteobacteria</taxon>
        <taxon>Campylobacterales</taxon>
        <taxon>Sulfurimonadaceae</taxon>
        <taxon>Sulfuricurvum</taxon>
    </lineage>
</organism>
<keyword evidence="1" id="KW-1133">Transmembrane helix</keyword>
<feature type="transmembrane region" description="Helical" evidence="1">
    <location>
        <begin position="160"/>
        <end position="180"/>
    </location>
</feature>
<dbReference type="EMBL" id="CP002355">
    <property type="protein sequence ID" value="ADR35098.1"/>
    <property type="molecule type" value="Genomic_DNA"/>
</dbReference>
<feature type="transmembrane region" description="Helical" evidence="1">
    <location>
        <begin position="295"/>
        <end position="313"/>
    </location>
</feature>
<dbReference type="eggNOG" id="ENOG50318R4">
    <property type="taxonomic scope" value="Bacteria"/>
</dbReference>
<accession>E4TYF3</accession>
<feature type="transmembrane region" description="Helical" evidence="1">
    <location>
        <begin position="270"/>
        <end position="289"/>
    </location>
</feature>
<sequence>MNFLVIVLSSQLLYYLLIAQTGVVGAFDSHIHDLYTLPIGGVIGSLFGAFWRHYGIKTELCFLFGIQIIISWFYPDYSLGMLLVLGFVIGYTTPLLLYMFRSQSRGQLALGLAISYAVGTSLYTYPFLQRGDIAILLPMISVIALRYTRLQSTLYSEKQPFRWSTLGIMMLWIFADSALFETLSRSGSMDIWSHYTLLIISSHLAGVFLAYRYGGELMSQTRTIWFLFVLSYVLYWLKEPIALAVIYPIVISYYNVLLFQALIRLADIRLIGLSMVGVGWIATSAANAVALEHQIWIAAGVLGMAALMYPFYFRRLA</sequence>
<feature type="transmembrane region" description="Helical" evidence="1">
    <location>
        <begin position="192"/>
        <end position="211"/>
    </location>
</feature>
<dbReference type="STRING" id="709032.Sulku_2439"/>
<feature type="transmembrane region" description="Helical" evidence="1">
    <location>
        <begin position="80"/>
        <end position="100"/>
    </location>
</feature>
<protein>
    <submittedName>
        <fullName evidence="2">Uncharacterized protein</fullName>
    </submittedName>
</protein>
<evidence type="ECO:0000313" key="3">
    <source>
        <dbReference type="Proteomes" id="UP000008721"/>
    </source>
</evidence>
<evidence type="ECO:0000256" key="1">
    <source>
        <dbReference type="SAM" id="Phobius"/>
    </source>
</evidence>
<keyword evidence="1" id="KW-0472">Membrane</keyword>
<evidence type="ECO:0000313" key="2">
    <source>
        <dbReference type="EMBL" id="ADR35098.1"/>
    </source>
</evidence>
<dbReference type="OrthoDB" id="5338495at2"/>
<dbReference type="HOGENOM" id="CLU_876960_0_0_7"/>
<name>E4TYF3_SULKY</name>
<dbReference type="Proteomes" id="UP000008721">
    <property type="component" value="Chromosome"/>
</dbReference>
<keyword evidence="1" id="KW-0812">Transmembrane</keyword>
<proteinExistence type="predicted"/>
<dbReference type="AlphaFoldDB" id="E4TYF3"/>
<feature type="transmembrane region" description="Helical" evidence="1">
    <location>
        <begin position="58"/>
        <end position="74"/>
    </location>
</feature>
<gene>
    <name evidence="2" type="ordered locus">Sulku_2439</name>
</gene>
<feature type="transmembrane region" description="Helical" evidence="1">
    <location>
        <begin position="35"/>
        <end position="51"/>
    </location>
</feature>